<keyword evidence="3" id="KW-1185">Reference proteome</keyword>
<dbReference type="Gene3D" id="2.10.109.10">
    <property type="entry name" value="Umud Fragment, subunit A"/>
    <property type="match status" value="1"/>
</dbReference>
<organism evidence="2 3">
    <name type="scientific">Salinimicrobium sediminis</name>
    <dbReference type="NCBI Taxonomy" id="1343891"/>
    <lineage>
        <taxon>Bacteria</taxon>
        <taxon>Pseudomonadati</taxon>
        <taxon>Bacteroidota</taxon>
        <taxon>Flavobacteriia</taxon>
        <taxon>Flavobacteriales</taxon>
        <taxon>Flavobacteriaceae</taxon>
        <taxon>Salinimicrobium</taxon>
    </lineage>
</organism>
<dbReference type="AlphaFoldDB" id="A0A285X3D3"/>
<dbReference type="Gene3D" id="1.10.260.40">
    <property type="entry name" value="lambda repressor-like DNA-binding domains"/>
    <property type="match status" value="1"/>
</dbReference>
<dbReference type="PROSITE" id="PS50943">
    <property type="entry name" value="HTH_CROC1"/>
    <property type="match status" value="1"/>
</dbReference>
<dbReference type="SUPFAM" id="SSF47413">
    <property type="entry name" value="lambda repressor-like DNA-binding domains"/>
    <property type="match status" value="1"/>
</dbReference>
<dbReference type="RefSeq" id="WP_097055559.1">
    <property type="nucleotide sequence ID" value="NZ_OCMF01000001.1"/>
</dbReference>
<protein>
    <submittedName>
        <fullName evidence="2">Helix-turn-helix</fullName>
    </submittedName>
</protein>
<reference evidence="3" key="1">
    <citation type="submission" date="2017-09" db="EMBL/GenBank/DDBJ databases">
        <authorList>
            <person name="Varghese N."/>
            <person name="Submissions S."/>
        </authorList>
    </citation>
    <scope>NUCLEOTIDE SEQUENCE [LARGE SCALE GENOMIC DNA]</scope>
    <source>
        <strain evidence="3">CGMCC 1.12641</strain>
    </source>
</reference>
<dbReference type="GO" id="GO:0003677">
    <property type="term" value="F:DNA binding"/>
    <property type="evidence" value="ECO:0007669"/>
    <property type="project" value="InterPro"/>
</dbReference>
<dbReference type="SMART" id="SM00530">
    <property type="entry name" value="HTH_XRE"/>
    <property type="match status" value="1"/>
</dbReference>
<dbReference type="InterPro" id="IPR001387">
    <property type="entry name" value="Cro/C1-type_HTH"/>
</dbReference>
<sequence>MQGSEIKELRKRLRLSQTEFGKLIGASLRSVQNYEKGNTQPSADVLLKLLEVNEKHLAQLKDDLAYLKDKVDPNEIKVNQPLENFQTKAGSTYEELPNGKYKVKVPFVPVKAQARYLHEFTDAEFMSDLEEMTFFVDRVGNGKYLAFEIQNDSMDDGTINSIPDGAVVLARELGKQHWTNKFHTHSFPYWIIVHKTTILCKEILNHDIERGVITCHSLNESPEYSDFELKLDDVHQLFNIVKKTF</sequence>
<evidence type="ECO:0000313" key="3">
    <source>
        <dbReference type="Proteomes" id="UP000219193"/>
    </source>
</evidence>
<dbReference type="Proteomes" id="UP000219193">
    <property type="component" value="Unassembled WGS sequence"/>
</dbReference>
<proteinExistence type="predicted"/>
<name>A0A285X3D3_9FLAO</name>
<evidence type="ECO:0000313" key="2">
    <source>
        <dbReference type="EMBL" id="SOC79857.1"/>
    </source>
</evidence>
<dbReference type="EMBL" id="OCMF01000001">
    <property type="protein sequence ID" value="SOC79857.1"/>
    <property type="molecule type" value="Genomic_DNA"/>
</dbReference>
<feature type="domain" description="HTH cro/C1-type" evidence="1">
    <location>
        <begin position="6"/>
        <end position="60"/>
    </location>
</feature>
<dbReference type="CDD" id="cd00093">
    <property type="entry name" value="HTH_XRE"/>
    <property type="match status" value="1"/>
</dbReference>
<accession>A0A285X3D3</accession>
<dbReference type="OrthoDB" id="3831186at2"/>
<evidence type="ECO:0000259" key="1">
    <source>
        <dbReference type="PROSITE" id="PS50943"/>
    </source>
</evidence>
<dbReference type="InterPro" id="IPR010982">
    <property type="entry name" value="Lambda_DNA-bd_dom_sf"/>
</dbReference>
<dbReference type="Pfam" id="PF01381">
    <property type="entry name" value="HTH_3"/>
    <property type="match status" value="1"/>
</dbReference>
<gene>
    <name evidence="2" type="ORF">SAMN06296241_1395</name>
</gene>